<keyword evidence="2" id="KW-1185">Reference proteome</keyword>
<dbReference type="OrthoDB" id="4124583at2"/>
<comment type="caution">
    <text evidence="1">The sequence shown here is derived from an EMBL/GenBank/DDBJ whole genome shotgun (WGS) entry which is preliminary data.</text>
</comment>
<protein>
    <submittedName>
        <fullName evidence="1">Uncharacterized protein</fullName>
    </submittedName>
</protein>
<name>A0A542EX41_9ACTN</name>
<gene>
    <name evidence="1" type="ORF">FB475_3900</name>
</gene>
<proteinExistence type="predicted"/>
<sequence length="397" mass="43993">MTEHADSVSELEVLTALLRHFDWSPTSHVPGAYEVWTERLRDSDDEVLLPLDPSRGDFAALLTKARRHLTRQYGRTADELLAILHTQTNAALDSTHWEKETSLTPGLIAWESGELLYESAKAQLVASAKASREKRRYHGNASAYVAKQFLESTLMGQTAIGSFIITAFTPSRQRFHLTQQSAKIATSTPRHSETLSGRNIMATFEHALVTARACLDEYKSKPDLGLFVEAVSDGISYEFAKALSDFCAGGDSGVSTNRSRADTEASQGISVAFDAPDSAVLAKAATTLALDPEPQSVVLVGEVTFLSHESGDPDRLIRLNIEEGATARKARVRLTEEQYQIAMYAHQNELRVQVAGEMEKEGHLFWIYEPDYVQILDESDQVPRVPSTSFEQEQLEF</sequence>
<evidence type="ECO:0000313" key="1">
    <source>
        <dbReference type="EMBL" id="TQJ19726.1"/>
    </source>
</evidence>
<accession>A0A542EX41</accession>
<dbReference type="RefSeq" id="WP_141857626.1">
    <property type="nucleotide sequence ID" value="NZ_VFMM01000001.1"/>
</dbReference>
<reference evidence="1 2" key="1">
    <citation type="submission" date="2019-06" db="EMBL/GenBank/DDBJ databases">
        <title>Sequencing the genomes of 1000 actinobacteria strains.</title>
        <authorList>
            <person name="Klenk H.-P."/>
        </authorList>
    </citation>
    <scope>NUCLEOTIDE SEQUENCE [LARGE SCALE GENOMIC DNA]</scope>
    <source>
        <strain evidence="1 2">DSM 17305</strain>
    </source>
</reference>
<evidence type="ECO:0000313" key="2">
    <source>
        <dbReference type="Proteomes" id="UP000316298"/>
    </source>
</evidence>
<dbReference type="EMBL" id="VFMM01000001">
    <property type="protein sequence ID" value="TQJ19726.1"/>
    <property type="molecule type" value="Genomic_DNA"/>
</dbReference>
<organism evidence="1 2">
    <name type="scientific">Kribbella jejuensis</name>
    <dbReference type="NCBI Taxonomy" id="236068"/>
    <lineage>
        <taxon>Bacteria</taxon>
        <taxon>Bacillati</taxon>
        <taxon>Actinomycetota</taxon>
        <taxon>Actinomycetes</taxon>
        <taxon>Propionibacteriales</taxon>
        <taxon>Kribbellaceae</taxon>
        <taxon>Kribbella</taxon>
    </lineage>
</organism>
<dbReference type="AlphaFoldDB" id="A0A542EX41"/>
<dbReference type="Proteomes" id="UP000316298">
    <property type="component" value="Unassembled WGS sequence"/>
</dbReference>